<accession>A0AAU8EM24</accession>
<feature type="region of interest" description="Disordered" evidence="1">
    <location>
        <begin position="1"/>
        <end position="22"/>
    </location>
</feature>
<dbReference type="Gene3D" id="2.60.120.10">
    <property type="entry name" value="Jelly Rolls"/>
    <property type="match status" value="1"/>
</dbReference>
<proteinExistence type="predicted"/>
<dbReference type="AlphaFoldDB" id="A0AAU8EM24"/>
<dbReference type="EMBL" id="CP159279">
    <property type="protein sequence ID" value="XCH09599.1"/>
    <property type="molecule type" value="Genomic_DNA"/>
</dbReference>
<feature type="domain" description="(S)-ureidoglycine aminohydrolase cupin" evidence="2">
    <location>
        <begin position="66"/>
        <end position="98"/>
    </location>
</feature>
<protein>
    <submittedName>
        <fullName evidence="3">Cupin domain-containing protein</fullName>
    </submittedName>
</protein>
<organism evidence="3">
    <name type="scientific">Arthrobacter sp. K5</name>
    <dbReference type="NCBI Taxonomy" id="2839623"/>
    <lineage>
        <taxon>Bacteria</taxon>
        <taxon>Bacillati</taxon>
        <taxon>Actinomycetota</taxon>
        <taxon>Actinomycetes</taxon>
        <taxon>Micrococcales</taxon>
        <taxon>Micrococcaceae</taxon>
        <taxon>Arthrobacter</taxon>
    </lineage>
</organism>
<dbReference type="Pfam" id="PF05899">
    <property type="entry name" value="Cupin_3"/>
    <property type="match status" value="1"/>
</dbReference>
<reference evidence="3" key="1">
    <citation type="submission" date="2024-06" db="EMBL/GenBank/DDBJ databases">
        <title>Biodegradation of dimethachlon by Arthrobacter sp. K5: mechanistic insights and ecological implications.</title>
        <authorList>
            <person name="Hu S."/>
            <person name="Lu P."/>
        </authorList>
    </citation>
    <scope>NUCLEOTIDE SEQUENCE</scope>
    <source>
        <strain evidence="3">K5</strain>
    </source>
</reference>
<sequence length="120" mass="13276">MPGLIRKSFDSPEETRPFEDGKGQLQLVHMEGGGVGRATFEPGWKWSEHVKPIAQTDSCQAAHKGYFVSGRMKVVMDDGEEMEYGPGDFAVIPPGHDAWTVGDEACVVIDWQGFSDYAKR</sequence>
<feature type="compositionally biased region" description="Basic and acidic residues" evidence="1">
    <location>
        <begin position="7"/>
        <end position="22"/>
    </location>
</feature>
<evidence type="ECO:0000256" key="1">
    <source>
        <dbReference type="SAM" id="MobiDB-lite"/>
    </source>
</evidence>
<evidence type="ECO:0000259" key="2">
    <source>
        <dbReference type="Pfam" id="PF05899"/>
    </source>
</evidence>
<dbReference type="InterPro" id="IPR014710">
    <property type="entry name" value="RmlC-like_jellyroll"/>
</dbReference>
<dbReference type="InterPro" id="IPR008579">
    <property type="entry name" value="UGlyAH_Cupin_dom"/>
</dbReference>
<evidence type="ECO:0000313" key="3">
    <source>
        <dbReference type="EMBL" id="XCH09599.1"/>
    </source>
</evidence>
<name>A0AAU8EM24_9MICC</name>
<dbReference type="SUPFAM" id="SSF51182">
    <property type="entry name" value="RmlC-like cupins"/>
    <property type="match status" value="1"/>
</dbReference>
<dbReference type="RefSeq" id="WP_003803160.1">
    <property type="nucleotide sequence ID" value="NZ_CP159279.1"/>
</dbReference>
<dbReference type="InterPro" id="IPR011051">
    <property type="entry name" value="RmlC_Cupin_sf"/>
</dbReference>
<gene>
    <name evidence="3" type="ORF">ABRP34_12080</name>
</gene>
<dbReference type="CDD" id="cd06990">
    <property type="entry name" value="cupin_DUF861"/>
    <property type="match status" value="1"/>
</dbReference>